<dbReference type="SUPFAM" id="SSF53474">
    <property type="entry name" value="alpha/beta-Hydrolases"/>
    <property type="match status" value="2"/>
</dbReference>
<dbReference type="InterPro" id="IPR035992">
    <property type="entry name" value="Ricin_B-like_lectins"/>
</dbReference>
<dbReference type="InterPro" id="IPR029058">
    <property type="entry name" value="AB_hydrolase_fold"/>
</dbReference>
<evidence type="ECO:0000256" key="2">
    <source>
        <dbReference type="ARBA" id="ARBA00022801"/>
    </source>
</evidence>
<reference evidence="5 6" key="1">
    <citation type="submission" date="2018-12" db="EMBL/GenBank/DDBJ databases">
        <title>Glycomyces sp. YIM 121974 draft genome.</title>
        <authorList>
            <person name="Li Q."/>
        </authorList>
    </citation>
    <scope>NUCLEOTIDE SEQUENCE [LARGE SCALE GENOMIC DNA]</scope>
    <source>
        <strain evidence="5 6">YIM 121974</strain>
    </source>
</reference>
<evidence type="ECO:0000259" key="4">
    <source>
        <dbReference type="SMART" id="SM00458"/>
    </source>
</evidence>
<feature type="compositionally biased region" description="Pro residues" evidence="3">
    <location>
        <begin position="118"/>
        <end position="132"/>
    </location>
</feature>
<gene>
    <name evidence="5" type="ORF">EIW28_01760</name>
</gene>
<dbReference type="InterPro" id="IPR050955">
    <property type="entry name" value="Plant_Biomass_Hydrol_Est"/>
</dbReference>
<evidence type="ECO:0000256" key="1">
    <source>
        <dbReference type="ARBA" id="ARBA00022729"/>
    </source>
</evidence>
<feature type="region of interest" description="Disordered" evidence="3">
    <location>
        <begin position="1"/>
        <end position="137"/>
    </location>
</feature>
<dbReference type="GO" id="GO:0016787">
    <property type="term" value="F:hydrolase activity"/>
    <property type="evidence" value="ECO:0007669"/>
    <property type="project" value="UniProtKB-KW"/>
</dbReference>
<proteinExistence type="predicted"/>
<dbReference type="Proteomes" id="UP000277256">
    <property type="component" value="Unassembled WGS sequence"/>
</dbReference>
<dbReference type="AlphaFoldDB" id="A0A426V3N4"/>
<dbReference type="PANTHER" id="PTHR43037">
    <property type="entry name" value="UNNAMED PRODUCT-RELATED"/>
    <property type="match status" value="1"/>
</dbReference>
<keyword evidence="2" id="KW-0378">Hydrolase</keyword>
<dbReference type="PROSITE" id="PS50231">
    <property type="entry name" value="RICIN_B_LECTIN"/>
    <property type="match status" value="1"/>
</dbReference>
<accession>A0A426V3N4</accession>
<dbReference type="Gene3D" id="3.40.50.1820">
    <property type="entry name" value="alpha/beta hydrolase"/>
    <property type="match status" value="1"/>
</dbReference>
<evidence type="ECO:0000256" key="3">
    <source>
        <dbReference type="SAM" id="MobiDB-lite"/>
    </source>
</evidence>
<dbReference type="CDD" id="cd23418">
    <property type="entry name" value="beta-trefoil_Ricin_XLN-like"/>
    <property type="match status" value="1"/>
</dbReference>
<dbReference type="Gene3D" id="2.80.10.50">
    <property type="match status" value="2"/>
</dbReference>
<comment type="caution">
    <text evidence="5">The sequence shown here is derived from an EMBL/GenBank/DDBJ whole genome shotgun (WGS) entry which is preliminary data.</text>
</comment>
<dbReference type="SMART" id="SM00458">
    <property type="entry name" value="RICIN"/>
    <property type="match status" value="1"/>
</dbReference>
<dbReference type="NCBIfam" id="TIGR01840">
    <property type="entry name" value="esterase_phb"/>
    <property type="match status" value="1"/>
</dbReference>
<protein>
    <submittedName>
        <fullName evidence="5">PHB depolymerase family esterase</fullName>
    </submittedName>
</protein>
<feature type="compositionally biased region" description="Low complexity" evidence="3">
    <location>
        <begin position="29"/>
        <end position="115"/>
    </location>
</feature>
<dbReference type="OrthoDB" id="9767239at2"/>
<keyword evidence="1" id="KW-0732">Signal</keyword>
<sequence length="576" mass="59700">MSGSPAAATRRTCRPACGAPRTAAPPGSASPRSTWRSASASARPPGDPGTPRSTSRVTSRASRASSAPSTAAAPGSASTTTPTSGASPGPSSPATPRSTAASTSPPAASSTATSPERGGPPCPVGRPAPASPSAPLRKERPLSAVIPLRRSAAAIFAIVLALASALAVFTAPKAAHAAEFTPVPEFGDNPGNLEMYVYVPDNVSADPAIVVANHWCTGSAQNLYDWLQWDELAEEYGYIVVYPSVTRESKCFDVASQGSLTGTGGDSVSIKSMVDYAVRELGGDADRVFATGISSGAMMTNVLLGVYPEVFKAGSAYAGVPFTCFATTNGSEWNSDCATGMIDRTPQEWGDAVRSANPGYDGPWPRMQTWHGTEDQALFYPNFGEQVEQWTNVHGTDQVADFTDHPEPNWTRTRYGGTGGQALVEAISMEGVDHGLPYQPVETLRFFGLTGGPVVGEIAGAASNRCVSVRGSGRQAVLRTCADGDHQTFTLTGLGELRVNGRCLEAKGSGTADGTKVVAGECTGSASQFWNVNVDGTITNAHNGLCLDAFGGGTHSGTRVVLWTCTGGANQQWSIR</sequence>
<dbReference type="Pfam" id="PF00652">
    <property type="entry name" value="Ricin_B_lectin"/>
    <property type="match status" value="1"/>
</dbReference>
<dbReference type="SUPFAM" id="SSF50370">
    <property type="entry name" value="Ricin B-like lectins"/>
    <property type="match status" value="1"/>
</dbReference>
<dbReference type="Pfam" id="PF10503">
    <property type="entry name" value="Esterase_PHB"/>
    <property type="match status" value="1"/>
</dbReference>
<dbReference type="InterPro" id="IPR000772">
    <property type="entry name" value="Ricin_B_lectin"/>
</dbReference>
<name>A0A426V3N4_9ACTN</name>
<feature type="domain" description="Ricin B lectin" evidence="4">
    <location>
        <begin position="452"/>
        <end position="576"/>
    </location>
</feature>
<dbReference type="InterPro" id="IPR010126">
    <property type="entry name" value="Esterase_phb"/>
</dbReference>
<evidence type="ECO:0000313" key="6">
    <source>
        <dbReference type="Proteomes" id="UP000277256"/>
    </source>
</evidence>
<dbReference type="PANTHER" id="PTHR43037:SF5">
    <property type="entry name" value="FERULOYL ESTERASE"/>
    <property type="match status" value="1"/>
</dbReference>
<organism evidence="5 6">
    <name type="scientific">Glycomyces terrestris</name>
    <dbReference type="NCBI Taxonomy" id="2493553"/>
    <lineage>
        <taxon>Bacteria</taxon>
        <taxon>Bacillati</taxon>
        <taxon>Actinomycetota</taxon>
        <taxon>Actinomycetes</taxon>
        <taxon>Glycomycetales</taxon>
        <taxon>Glycomycetaceae</taxon>
        <taxon>Glycomyces</taxon>
    </lineage>
</organism>
<dbReference type="GO" id="GO:0005576">
    <property type="term" value="C:extracellular region"/>
    <property type="evidence" value="ECO:0007669"/>
    <property type="project" value="InterPro"/>
</dbReference>
<dbReference type="EMBL" id="RSEB01000001">
    <property type="protein sequence ID" value="RRS01519.1"/>
    <property type="molecule type" value="Genomic_DNA"/>
</dbReference>
<feature type="compositionally biased region" description="Low complexity" evidence="3">
    <location>
        <begin position="1"/>
        <end position="17"/>
    </location>
</feature>
<evidence type="ECO:0000313" key="5">
    <source>
        <dbReference type="EMBL" id="RRS01519.1"/>
    </source>
</evidence>
<keyword evidence="6" id="KW-1185">Reference proteome</keyword>